<name>A0A4Y2PLP4_ARAVE</name>
<organism evidence="1 2">
    <name type="scientific">Araneus ventricosus</name>
    <name type="common">Orbweaver spider</name>
    <name type="synonym">Epeira ventricosa</name>
    <dbReference type="NCBI Taxonomy" id="182803"/>
    <lineage>
        <taxon>Eukaryota</taxon>
        <taxon>Metazoa</taxon>
        <taxon>Ecdysozoa</taxon>
        <taxon>Arthropoda</taxon>
        <taxon>Chelicerata</taxon>
        <taxon>Arachnida</taxon>
        <taxon>Araneae</taxon>
        <taxon>Araneomorphae</taxon>
        <taxon>Entelegynae</taxon>
        <taxon>Araneoidea</taxon>
        <taxon>Araneidae</taxon>
        <taxon>Araneus</taxon>
    </lineage>
</organism>
<proteinExistence type="predicted"/>
<gene>
    <name evidence="1" type="ORF">AVEN_88407_1</name>
</gene>
<comment type="caution">
    <text evidence="1">The sequence shown here is derived from an EMBL/GenBank/DDBJ whole genome shotgun (WGS) entry which is preliminary data.</text>
</comment>
<dbReference type="Proteomes" id="UP000499080">
    <property type="component" value="Unassembled WGS sequence"/>
</dbReference>
<dbReference type="OrthoDB" id="5423336at2759"/>
<protein>
    <submittedName>
        <fullName evidence="1">Uncharacterized protein</fullName>
    </submittedName>
</protein>
<reference evidence="1 2" key="1">
    <citation type="journal article" date="2019" name="Sci. Rep.">
        <title>Orb-weaving spider Araneus ventricosus genome elucidates the spidroin gene catalogue.</title>
        <authorList>
            <person name="Kono N."/>
            <person name="Nakamura H."/>
            <person name="Ohtoshi R."/>
            <person name="Moran D.A.P."/>
            <person name="Shinohara A."/>
            <person name="Yoshida Y."/>
            <person name="Fujiwara M."/>
            <person name="Mori M."/>
            <person name="Tomita M."/>
            <person name="Arakawa K."/>
        </authorList>
    </citation>
    <scope>NUCLEOTIDE SEQUENCE [LARGE SCALE GENOMIC DNA]</scope>
</reference>
<sequence>MTCVDGRTDHFYRPSTNRVENFQRKMHQPVNHGSRVHRLTEAAKEMTWFDRILANAVTEKSSKLLKENQHSMLIILPHIDFVKSPVENHRSGTSTSNYFFIRDLVQRTF</sequence>
<dbReference type="EMBL" id="BGPR01011626">
    <property type="protein sequence ID" value="GBN52214.1"/>
    <property type="molecule type" value="Genomic_DNA"/>
</dbReference>
<accession>A0A4Y2PLP4</accession>
<evidence type="ECO:0000313" key="1">
    <source>
        <dbReference type="EMBL" id="GBN52214.1"/>
    </source>
</evidence>
<dbReference type="AlphaFoldDB" id="A0A4Y2PLP4"/>
<keyword evidence="2" id="KW-1185">Reference proteome</keyword>
<evidence type="ECO:0000313" key="2">
    <source>
        <dbReference type="Proteomes" id="UP000499080"/>
    </source>
</evidence>